<dbReference type="Gene3D" id="3.40.50.1820">
    <property type="entry name" value="alpha/beta hydrolase"/>
    <property type="match status" value="1"/>
</dbReference>
<dbReference type="Pfam" id="PF00561">
    <property type="entry name" value="Abhydrolase_1"/>
    <property type="match status" value="1"/>
</dbReference>
<dbReference type="EMBL" id="FOUY01000082">
    <property type="protein sequence ID" value="SFO54019.1"/>
    <property type="molecule type" value="Genomic_DNA"/>
</dbReference>
<dbReference type="PANTHER" id="PTHR43798">
    <property type="entry name" value="MONOACYLGLYCEROL LIPASE"/>
    <property type="match status" value="1"/>
</dbReference>
<dbReference type="AlphaFoldDB" id="A0A1I5I0W3"/>
<sequence length="258" mass="28299">MRAPTSAQSRLQPDEYLVRFHETPQGRIRSRLFGRGDGGPLPFVAVQGMAVSEYLVPALTALSGHGPTHLVDLPGLAGSGAACELLDVPGYAAAVIAWLDATDVAPVVLVGHSSSTQVVAHVAAARPHRVRALVLASPTVDPAVRSWPRLVLHWRWDSRYPLPGLQRLHTPEWVRAGPRQLRNLVSVHLRDHLEDVLDAVRCPLLVLRGEHDKVCTEAWARQLAELSPDGRFEPMPGPHTFVWSHPTAWREPIRALAS</sequence>
<name>A0A1I5I0W3_PSUAM</name>
<dbReference type="PANTHER" id="PTHR43798:SF33">
    <property type="entry name" value="HYDROLASE, PUTATIVE (AFU_ORTHOLOGUE AFUA_2G14860)-RELATED"/>
    <property type="match status" value="1"/>
</dbReference>
<keyword evidence="3" id="KW-1185">Reference proteome</keyword>
<dbReference type="InterPro" id="IPR050266">
    <property type="entry name" value="AB_hydrolase_sf"/>
</dbReference>
<reference evidence="2 3" key="1">
    <citation type="submission" date="2016-10" db="EMBL/GenBank/DDBJ databases">
        <authorList>
            <person name="de Groot N.N."/>
        </authorList>
    </citation>
    <scope>NUCLEOTIDE SEQUENCE [LARGE SCALE GENOMIC DNA]</scope>
    <source>
        <strain evidence="2 3">CGMCC 4.1877</strain>
    </source>
</reference>
<dbReference type="GO" id="GO:0003824">
    <property type="term" value="F:catalytic activity"/>
    <property type="evidence" value="ECO:0007669"/>
    <property type="project" value="UniProtKB-ARBA"/>
</dbReference>
<dbReference type="STRING" id="260086.SAMN05216207_10823"/>
<proteinExistence type="predicted"/>
<protein>
    <submittedName>
        <fullName evidence="2">Pimeloyl-ACP methyl ester carboxylesterase</fullName>
    </submittedName>
</protein>
<evidence type="ECO:0000259" key="1">
    <source>
        <dbReference type="Pfam" id="PF00561"/>
    </source>
</evidence>
<feature type="domain" description="AB hydrolase-1" evidence="1">
    <location>
        <begin position="65"/>
        <end position="154"/>
    </location>
</feature>
<accession>A0A1I5I0W3</accession>
<dbReference type="OrthoDB" id="9769541at2"/>
<evidence type="ECO:0000313" key="2">
    <source>
        <dbReference type="EMBL" id="SFO54019.1"/>
    </source>
</evidence>
<dbReference type="Proteomes" id="UP000199614">
    <property type="component" value="Unassembled WGS sequence"/>
</dbReference>
<dbReference type="GO" id="GO:0016020">
    <property type="term" value="C:membrane"/>
    <property type="evidence" value="ECO:0007669"/>
    <property type="project" value="TreeGrafter"/>
</dbReference>
<organism evidence="2 3">
    <name type="scientific">Pseudonocardia ammonioxydans</name>
    <dbReference type="NCBI Taxonomy" id="260086"/>
    <lineage>
        <taxon>Bacteria</taxon>
        <taxon>Bacillati</taxon>
        <taxon>Actinomycetota</taxon>
        <taxon>Actinomycetes</taxon>
        <taxon>Pseudonocardiales</taxon>
        <taxon>Pseudonocardiaceae</taxon>
        <taxon>Pseudonocardia</taxon>
    </lineage>
</organism>
<evidence type="ECO:0000313" key="3">
    <source>
        <dbReference type="Proteomes" id="UP000199614"/>
    </source>
</evidence>
<dbReference type="InterPro" id="IPR000073">
    <property type="entry name" value="AB_hydrolase_1"/>
</dbReference>
<gene>
    <name evidence="2" type="ORF">SAMN05216207_10823</name>
</gene>
<dbReference type="SUPFAM" id="SSF53474">
    <property type="entry name" value="alpha/beta-Hydrolases"/>
    <property type="match status" value="1"/>
</dbReference>
<dbReference type="InterPro" id="IPR029058">
    <property type="entry name" value="AB_hydrolase_fold"/>
</dbReference>